<feature type="domain" description="MOSC" evidence="1">
    <location>
        <begin position="121"/>
        <end position="267"/>
    </location>
</feature>
<dbReference type="InterPro" id="IPR005303">
    <property type="entry name" value="MOCOS_middle"/>
</dbReference>
<evidence type="ECO:0000313" key="2">
    <source>
        <dbReference type="EMBL" id="ADP85071.1"/>
    </source>
</evidence>
<organism evidence="2 3">
    <name type="scientific">Pseudofrankia inefficax (strain DSM 45817 / CECT 9037 / DDB 130130 / EuI1c)</name>
    <name type="common">Frankia inefficax</name>
    <dbReference type="NCBI Taxonomy" id="298654"/>
    <lineage>
        <taxon>Bacteria</taxon>
        <taxon>Bacillati</taxon>
        <taxon>Actinomycetota</taxon>
        <taxon>Actinomycetes</taxon>
        <taxon>Frankiales</taxon>
        <taxon>Frankiaceae</taxon>
        <taxon>Pseudofrankia</taxon>
    </lineage>
</organism>
<dbReference type="AlphaFoldDB" id="E3IYK0"/>
<dbReference type="GO" id="GO:0003824">
    <property type="term" value="F:catalytic activity"/>
    <property type="evidence" value="ECO:0007669"/>
    <property type="project" value="InterPro"/>
</dbReference>
<name>E3IYK0_PSEI1</name>
<dbReference type="KEGG" id="fri:FraEuI1c_7106"/>
<dbReference type="InterPro" id="IPR052716">
    <property type="entry name" value="MOSC_domain"/>
</dbReference>
<evidence type="ECO:0000259" key="1">
    <source>
        <dbReference type="PROSITE" id="PS51340"/>
    </source>
</evidence>
<dbReference type="GO" id="GO:0030170">
    <property type="term" value="F:pyridoxal phosphate binding"/>
    <property type="evidence" value="ECO:0007669"/>
    <property type="project" value="InterPro"/>
</dbReference>
<dbReference type="PANTHER" id="PTHR36930">
    <property type="entry name" value="METAL-SULFUR CLUSTER BIOSYNTHESIS PROTEINS YUAD-RELATED"/>
    <property type="match status" value="1"/>
</dbReference>
<dbReference type="PANTHER" id="PTHR36930:SF1">
    <property type="entry name" value="MOSC DOMAIN-CONTAINING PROTEIN"/>
    <property type="match status" value="1"/>
</dbReference>
<gene>
    <name evidence="2" type="ordered locus">FraEuI1c_7106</name>
</gene>
<dbReference type="Pfam" id="PF03473">
    <property type="entry name" value="MOSC"/>
    <property type="match status" value="1"/>
</dbReference>
<dbReference type="Gene3D" id="2.40.33.20">
    <property type="entry name" value="PK beta-barrel domain-like"/>
    <property type="match status" value="1"/>
</dbReference>
<dbReference type="HOGENOM" id="CLU_028286_5_0_11"/>
<reference evidence="2 3" key="1">
    <citation type="submission" date="2010-10" db="EMBL/GenBank/DDBJ databases">
        <title>Complete sequence of Frankia sp. EuI1c.</title>
        <authorList>
            <consortium name="US DOE Joint Genome Institute"/>
            <person name="Lucas S."/>
            <person name="Copeland A."/>
            <person name="Lapidus A."/>
            <person name="Cheng J.-F."/>
            <person name="Bruce D."/>
            <person name="Goodwin L."/>
            <person name="Pitluck S."/>
            <person name="Chertkov O."/>
            <person name="Detter J.C."/>
            <person name="Han C."/>
            <person name="Tapia R."/>
            <person name="Land M."/>
            <person name="Hauser L."/>
            <person name="Jeffries C."/>
            <person name="Kyrpides N."/>
            <person name="Ivanova N."/>
            <person name="Mikhailova N."/>
            <person name="Beauchemin N."/>
            <person name="Sen A."/>
            <person name="Sur S.A."/>
            <person name="Gtari M."/>
            <person name="Wall L."/>
            <person name="Tisa L."/>
            <person name="Woyke T."/>
        </authorList>
    </citation>
    <scope>NUCLEOTIDE SEQUENCE [LARGE SCALE GENOMIC DNA]</scope>
    <source>
        <strain evidence="3">DSM 45817 / CECT 9037 / EuI1c</strain>
    </source>
</reference>
<keyword evidence="3" id="KW-1185">Reference proteome</keyword>
<dbReference type="GO" id="GO:0030151">
    <property type="term" value="F:molybdenum ion binding"/>
    <property type="evidence" value="ECO:0007669"/>
    <property type="project" value="InterPro"/>
</dbReference>
<accession>E3IYK0</accession>
<dbReference type="eggNOG" id="COG3217">
    <property type="taxonomic scope" value="Bacteria"/>
</dbReference>
<dbReference type="InParanoid" id="E3IYK0"/>
<dbReference type="SUPFAM" id="SSF50800">
    <property type="entry name" value="PK beta-barrel domain-like"/>
    <property type="match status" value="1"/>
</dbReference>
<dbReference type="PROSITE" id="PS51340">
    <property type="entry name" value="MOSC"/>
    <property type="match status" value="1"/>
</dbReference>
<dbReference type="InterPro" id="IPR005302">
    <property type="entry name" value="MoCF_Sase_C"/>
</dbReference>
<dbReference type="Proteomes" id="UP000002484">
    <property type="component" value="Chromosome"/>
</dbReference>
<dbReference type="EMBL" id="CP002299">
    <property type="protein sequence ID" value="ADP85071.1"/>
    <property type="molecule type" value="Genomic_DNA"/>
</dbReference>
<proteinExistence type="predicted"/>
<dbReference type="RefSeq" id="WP_013428182.1">
    <property type="nucleotide sequence ID" value="NC_014666.1"/>
</dbReference>
<dbReference type="InterPro" id="IPR011037">
    <property type="entry name" value="Pyrv_Knase-like_insert_dom_sf"/>
</dbReference>
<dbReference type="Pfam" id="PF03476">
    <property type="entry name" value="MOSC_N"/>
    <property type="match status" value="1"/>
</dbReference>
<sequence>MGVSTGPRLAELYRYPVKGLTGEPLDEVALAAGDGVPGDRMFALALPSTAFDEDRPVALGKRHFLMLMRDETLARVRTAYDPRTGLLTVDEGTRRWSADLATASGRRAVEQYFGALAADTARTSGDDALPRLVTARGGHRFTDGGPDGQEVMRAVSVLNLASVRDFAERVGQPVDPLRFRANLHLDGIPAWAERDWAGQEIIIGRVRLRVLKDIRRCAATTVNPRTAERDLKVLKELQTHYGHTDCGSYATVLTAGTVRPGDPVALPGTGG</sequence>
<evidence type="ECO:0000313" key="3">
    <source>
        <dbReference type="Proteomes" id="UP000002484"/>
    </source>
</evidence>
<dbReference type="OrthoDB" id="9793178at2"/>
<dbReference type="STRING" id="298654.FraEuI1c_7106"/>
<protein>
    <submittedName>
        <fullName evidence="2">MOSC domain containing protein</fullName>
    </submittedName>
</protein>